<evidence type="ECO:0000313" key="10">
    <source>
        <dbReference type="EMBL" id="TBW72651.1"/>
    </source>
</evidence>
<dbReference type="SUPFAM" id="SSF55681">
    <property type="entry name" value="Class II aaRS and biotin synthetases"/>
    <property type="match status" value="1"/>
</dbReference>
<proteinExistence type="predicted"/>
<dbReference type="GO" id="GO:0009249">
    <property type="term" value="P:protein lipoylation"/>
    <property type="evidence" value="ECO:0007669"/>
    <property type="project" value="InterPro"/>
</dbReference>
<comment type="pathway">
    <text evidence="2">Protein modification; protein lipoylation via exogenous pathway; protein N(6)-(lipoyl)lysine from lipoate: step 1/2.</text>
</comment>
<name>A0A133Q4Y9_STALU</name>
<evidence type="ECO:0000256" key="7">
    <source>
        <dbReference type="ARBA" id="ARBA00048037"/>
    </source>
</evidence>
<dbReference type="eggNOG" id="COG0095">
    <property type="taxonomic scope" value="Bacteria"/>
</dbReference>
<dbReference type="EC" id="6.3.1.20" evidence="3"/>
<dbReference type="Pfam" id="PF10437">
    <property type="entry name" value="Lip_prot_lig_C"/>
    <property type="match status" value="1"/>
</dbReference>
<dbReference type="GO" id="GO:0016979">
    <property type="term" value="F:lipoate-protein ligase activity"/>
    <property type="evidence" value="ECO:0007669"/>
    <property type="project" value="UniProtKB-EC"/>
</dbReference>
<dbReference type="RefSeq" id="WP_002460713.1">
    <property type="nucleotide sequence ID" value="NZ_AP021848.1"/>
</dbReference>
<dbReference type="PROSITE" id="PS51733">
    <property type="entry name" value="BPL_LPL_CATALYTIC"/>
    <property type="match status" value="1"/>
</dbReference>
<dbReference type="Gene3D" id="3.30.930.10">
    <property type="entry name" value="Bira Bifunctional Protein, Domain 2"/>
    <property type="match status" value="1"/>
</dbReference>
<dbReference type="GO" id="GO:0005737">
    <property type="term" value="C:cytoplasm"/>
    <property type="evidence" value="ECO:0007669"/>
    <property type="project" value="TreeGrafter"/>
</dbReference>
<keyword evidence="6" id="KW-0067">ATP-binding</keyword>
<sequence>MYLIEPIRNGKYIADGAVNLAMQVYVNQHIFLDEDILLPYYCDPKIEIGRFQNTAIEINQEYVDTHGIQVVRRDTGGGAVYVDKGAVNVCCILEQDTSIYGDFQRFYRPAIKALHHLGATDVIQSGRNDLTLHGKKISGAAMTVINNRIYGGYSLLLDVDYDAMVQSLNPNRKKIESKGIKSVRARVGNIRDSLAPEYQDITIQAFKDLIIKQIMGIDDISDAKRYTLTDEDWAGIDQLVADKYANWEWNYGHSPRYEYNRNARFACGTIDISLSVTQNRISGCSIFGDFFGQGDIHDVETHLVGTRMVKQDLIARLEDIDLNYYFGSLSAEELTQLILS</sequence>
<dbReference type="AlphaFoldDB" id="A0A133Q4Y9"/>
<dbReference type="GO" id="GO:0017118">
    <property type="term" value="F:lipoyltransferase activity"/>
    <property type="evidence" value="ECO:0007669"/>
    <property type="project" value="TreeGrafter"/>
</dbReference>
<dbReference type="Proteomes" id="UP000070063">
    <property type="component" value="Unassembled WGS sequence"/>
</dbReference>
<evidence type="ECO:0000256" key="6">
    <source>
        <dbReference type="ARBA" id="ARBA00022840"/>
    </source>
</evidence>
<keyword evidence="5" id="KW-0547">Nucleotide-binding</keyword>
<dbReference type="PANTHER" id="PTHR12561">
    <property type="entry name" value="LIPOATE-PROTEIN LIGASE"/>
    <property type="match status" value="1"/>
</dbReference>
<evidence type="ECO:0000256" key="2">
    <source>
        <dbReference type="ARBA" id="ARBA00005124"/>
    </source>
</evidence>
<dbReference type="GO" id="GO:0005524">
    <property type="term" value="F:ATP binding"/>
    <property type="evidence" value="ECO:0007669"/>
    <property type="project" value="UniProtKB-KW"/>
</dbReference>
<dbReference type="Gene3D" id="3.30.390.50">
    <property type="entry name" value="CO dehydrogenase flavoprotein, C-terminal domain"/>
    <property type="match status" value="1"/>
</dbReference>
<dbReference type="InterPro" id="IPR004562">
    <property type="entry name" value="LipoylTrfase_LipoateP_Ligase"/>
</dbReference>
<evidence type="ECO:0000256" key="3">
    <source>
        <dbReference type="ARBA" id="ARBA00012367"/>
    </source>
</evidence>
<dbReference type="GeneID" id="58090982"/>
<dbReference type="STRING" id="28035.B6N84_01065"/>
<protein>
    <recommendedName>
        <fullName evidence="3">lipoate--protein ligase</fullName>
        <ecNumber evidence="3">6.3.1.20</ecNumber>
    </recommendedName>
</protein>
<evidence type="ECO:0000256" key="1">
    <source>
        <dbReference type="ARBA" id="ARBA00005085"/>
    </source>
</evidence>
<organism evidence="10 12">
    <name type="scientific">Staphylococcus lugdunensis</name>
    <dbReference type="NCBI Taxonomy" id="28035"/>
    <lineage>
        <taxon>Bacteria</taxon>
        <taxon>Bacillati</taxon>
        <taxon>Bacillota</taxon>
        <taxon>Bacilli</taxon>
        <taxon>Bacillales</taxon>
        <taxon>Staphylococcaceae</taxon>
        <taxon>Staphylococcus</taxon>
    </lineage>
</organism>
<comment type="catalytic activity">
    <reaction evidence="7">
        <text>L-lysyl-[lipoyl-carrier protein] + (R)-lipoate + ATP = N(6)-[(R)-lipoyl]-L-lysyl-[lipoyl-carrier protein] + AMP + diphosphate + H(+)</text>
        <dbReference type="Rhea" id="RHEA:49288"/>
        <dbReference type="Rhea" id="RHEA-COMP:10500"/>
        <dbReference type="Rhea" id="RHEA-COMP:10502"/>
        <dbReference type="ChEBI" id="CHEBI:15378"/>
        <dbReference type="ChEBI" id="CHEBI:29969"/>
        <dbReference type="ChEBI" id="CHEBI:30616"/>
        <dbReference type="ChEBI" id="CHEBI:33019"/>
        <dbReference type="ChEBI" id="CHEBI:83088"/>
        <dbReference type="ChEBI" id="CHEBI:83099"/>
        <dbReference type="ChEBI" id="CHEBI:456215"/>
        <dbReference type="EC" id="6.3.1.20"/>
    </reaction>
</comment>
<evidence type="ECO:0000256" key="5">
    <source>
        <dbReference type="ARBA" id="ARBA00022741"/>
    </source>
</evidence>
<feature type="domain" description="BPL/LPL catalytic" evidence="8">
    <location>
        <begin position="31"/>
        <end position="222"/>
    </location>
</feature>
<evidence type="ECO:0000313" key="11">
    <source>
        <dbReference type="Proteomes" id="UP000070063"/>
    </source>
</evidence>
<dbReference type="InterPro" id="IPR019491">
    <property type="entry name" value="Lipoate_protein_ligase_C"/>
</dbReference>
<dbReference type="InterPro" id="IPR045864">
    <property type="entry name" value="aa-tRNA-synth_II/BPL/LPL"/>
</dbReference>
<dbReference type="InterPro" id="IPR004143">
    <property type="entry name" value="BPL_LPL_catalytic"/>
</dbReference>
<dbReference type="UniPathway" id="UPA00537">
    <property type="reaction ID" value="UER00594"/>
</dbReference>
<evidence type="ECO:0000259" key="8">
    <source>
        <dbReference type="PROSITE" id="PS51733"/>
    </source>
</evidence>
<dbReference type="Pfam" id="PF21948">
    <property type="entry name" value="LplA-B_cat"/>
    <property type="match status" value="1"/>
</dbReference>
<comment type="caution">
    <text evidence="10">The sequence shown here is derived from an EMBL/GenBank/DDBJ whole genome shotgun (WGS) entry which is preliminary data.</text>
</comment>
<comment type="pathway">
    <text evidence="1">Protein modification; protein lipoylation via exogenous pathway; protein N(6)-(lipoyl)lysine from lipoate: step 2/2.</text>
</comment>
<reference evidence="10 12" key="2">
    <citation type="journal article" date="2019" name="Sci. Transl. Med.">
        <title>Quorum sensing between bacterial species on the skin protects against epidermal injury in atopic dermatitis.</title>
        <authorList>
            <person name="Williams M.R."/>
        </authorList>
    </citation>
    <scope>NUCLEOTIDE SEQUENCE [LARGE SCALE GENOMIC DNA]</scope>
    <source>
        <strain evidence="10 12">E7</strain>
    </source>
</reference>
<evidence type="ECO:0000256" key="4">
    <source>
        <dbReference type="ARBA" id="ARBA00022598"/>
    </source>
</evidence>
<evidence type="ECO:0000313" key="9">
    <source>
        <dbReference type="EMBL" id="KXA37934.1"/>
    </source>
</evidence>
<gene>
    <name evidence="10" type="ORF">EQ812_06670</name>
    <name evidence="9" type="ORF">HMPREF3225_01428</name>
</gene>
<dbReference type="Proteomes" id="UP000293637">
    <property type="component" value="Unassembled WGS sequence"/>
</dbReference>
<evidence type="ECO:0000313" key="12">
    <source>
        <dbReference type="Proteomes" id="UP000293637"/>
    </source>
</evidence>
<dbReference type="EMBL" id="SCHB01000003">
    <property type="protein sequence ID" value="TBW72651.1"/>
    <property type="molecule type" value="Genomic_DNA"/>
</dbReference>
<dbReference type="NCBIfam" id="TIGR00545">
    <property type="entry name" value="lipoyltrans"/>
    <property type="match status" value="1"/>
</dbReference>
<dbReference type="PANTHER" id="PTHR12561:SF3">
    <property type="entry name" value="LIPOYLTRANSFERASE 1, MITOCHONDRIAL"/>
    <property type="match status" value="1"/>
</dbReference>
<accession>A0A133Q4Y9</accession>
<reference evidence="9 11" key="1">
    <citation type="submission" date="2016-01" db="EMBL/GenBank/DDBJ databases">
        <authorList>
            <person name="Mitreva M."/>
            <person name="Pepin K.H."/>
            <person name="Mihindukulasuriya K.A."/>
            <person name="Fulton R."/>
            <person name="Fronick C."/>
            <person name="O'Laughlin M."/>
            <person name="Miner T."/>
            <person name="Herter B."/>
            <person name="Rosa B.A."/>
            <person name="Cordes M."/>
            <person name="Tomlinson C."/>
            <person name="Wollam A."/>
            <person name="Palsikar V.B."/>
            <person name="Mardis E.R."/>
            <person name="Wilson R.K."/>
        </authorList>
    </citation>
    <scope>NUCLEOTIDE SEQUENCE [LARGE SCALE GENOMIC DNA]</scope>
    <source>
        <strain evidence="9 11">MJR7738</strain>
    </source>
</reference>
<dbReference type="SUPFAM" id="SSF82649">
    <property type="entry name" value="SufE/NifU"/>
    <property type="match status" value="1"/>
</dbReference>
<dbReference type="EMBL" id="LRQI01000063">
    <property type="protein sequence ID" value="KXA37934.1"/>
    <property type="molecule type" value="Genomic_DNA"/>
</dbReference>
<keyword evidence="4 10" id="KW-0436">Ligase</keyword>
<dbReference type="CDD" id="cd16443">
    <property type="entry name" value="LplA"/>
    <property type="match status" value="1"/>
</dbReference>
<dbReference type="FunFam" id="3.30.930.10:FF:000072">
    <property type="entry name" value="Lipoate--protein ligase"/>
    <property type="match status" value="1"/>
</dbReference>